<reference evidence="1 2" key="1">
    <citation type="submission" date="2015-09" db="EMBL/GenBank/DDBJ databases">
        <title>Trachymyrmex zeteki WGS genome.</title>
        <authorList>
            <person name="Nygaard S."/>
            <person name="Hu H."/>
            <person name="Boomsma J."/>
            <person name="Zhang G."/>
        </authorList>
    </citation>
    <scope>NUCLEOTIDE SEQUENCE [LARGE SCALE GENOMIC DNA]</scope>
    <source>
        <strain evidence="1">Tzet28-1</strain>
        <tissue evidence="1">Whole body</tissue>
    </source>
</reference>
<organism evidence="1 2">
    <name type="scientific">Mycetomoellerius zeteki</name>
    <dbReference type="NCBI Taxonomy" id="64791"/>
    <lineage>
        <taxon>Eukaryota</taxon>
        <taxon>Metazoa</taxon>
        <taxon>Ecdysozoa</taxon>
        <taxon>Arthropoda</taxon>
        <taxon>Hexapoda</taxon>
        <taxon>Insecta</taxon>
        <taxon>Pterygota</taxon>
        <taxon>Neoptera</taxon>
        <taxon>Endopterygota</taxon>
        <taxon>Hymenoptera</taxon>
        <taxon>Apocrita</taxon>
        <taxon>Aculeata</taxon>
        <taxon>Formicoidea</taxon>
        <taxon>Formicidae</taxon>
        <taxon>Myrmicinae</taxon>
        <taxon>Mycetomoellerius</taxon>
    </lineage>
</organism>
<keyword evidence="2" id="KW-1185">Reference proteome</keyword>
<evidence type="ECO:0000313" key="1">
    <source>
        <dbReference type="EMBL" id="KYQ57279.1"/>
    </source>
</evidence>
<dbReference type="Proteomes" id="UP000075809">
    <property type="component" value="Unassembled WGS sequence"/>
</dbReference>
<dbReference type="EMBL" id="KQ982351">
    <property type="protein sequence ID" value="KYQ57279.1"/>
    <property type="molecule type" value="Genomic_DNA"/>
</dbReference>
<gene>
    <name evidence="1" type="ORF">ALC60_03801</name>
</gene>
<protein>
    <submittedName>
        <fullName evidence="1">Uncharacterized protein</fullName>
    </submittedName>
</protein>
<accession>A0A151XAB0</accession>
<name>A0A151XAB0_9HYME</name>
<evidence type="ECO:0000313" key="2">
    <source>
        <dbReference type="Proteomes" id="UP000075809"/>
    </source>
</evidence>
<sequence length="83" mass="9149">MSNVAVGNRFGGKSVATTLSLQAHAFTVIVTVAVAVEVFSGRSSDYRLRSDSNWYQSRRYARSLEIRNSPLSLTSEEEYCIAA</sequence>
<proteinExistence type="predicted"/>
<dbReference type="AlphaFoldDB" id="A0A151XAB0"/>